<dbReference type="Gene3D" id="3.40.50.2300">
    <property type="match status" value="1"/>
</dbReference>
<dbReference type="PROSITE" id="PS50110">
    <property type="entry name" value="RESPONSE_REGULATORY"/>
    <property type="match status" value="1"/>
</dbReference>
<evidence type="ECO:0000256" key="2">
    <source>
        <dbReference type="PROSITE-ProRule" id="PRU00169"/>
    </source>
</evidence>
<dbReference type="EMBL" id="PGXC01000003">
    <property type="protein sequence ID" value="PKK90921.1"/>
    <property type="molecule type" value="Genomic_DNA"/>
</dbReference>
<evidence type="ECO:0000256" key="1">
    <source>
        <dbReference type="ARBA" id="ARBA00022553"/>
    </source>
</evidence>
<sequence>MSKLVLIIDDDADFVSINKEALEKAGYRVNEAYNTKEGMESLENEKPELILLDVMMTTPTEGFDFAYELQQNKDVQGIPVIMLTSMMDTPEFPGKFEYILGKDWPVSRFLTKPIKADALVEEVKKYLG</sequence>
<dbReference type="AlphaFoldDB" id="A0A2N1PRE6"/>
<proteinExistence type="predicted"/>
<dbReference type="PANTHER" id="PTHR44591:SF3">
    <property type="entry name" value="RESPONSE REGULATORY DOMAIN-CONTAINING PROTEIN"/>
    <property type="match status" value="1"/>
</dbReference>
<dbReference type="GO" id="GO:0000160">
    <property type="term" value="P:phosphorelay signal transduction system"/>
    <property type="evidence" value="ECO:0007669"/>
    <property type="project" value="InterPro"/>
</dbReference>
<gene>
    <name evidence="4" type="ORF">CVV64_03900</name>
</gene>
<dbReference type="SMART" id="SM00448">
    <property type="entry name" value="REC"/>
    <property type="match status" value="1"/>
</dbReference>
<reference evidence="4 5" key="1">
    <citation type="journal article" date="2017" name="ISME J.">
        <title>Potential for microbial H2 and metal transformations associated with novel bacteria and archaea in deep terrestrial subsurface sediments.</title>
        <authorList>
            <person name="Hernsdorf A.W."/>
            <person name="Amano Y."/>
            <person name="Miyakawa K."/>
            <person name="Ise K."/>
            <person name="Suzuki Y."/>
            <person name="Anantharaman K."/>
            <person name="Probst A."/>
            <person name="Burstein D."/>
            <person name="Thomas B.C."/>
            <person name="Banfield J.F."/>
        </authorList>
    </citation>
    <scope>NUCLEOTIDE SEQUENCE [LARGE SCALE GENOMIC DNA]</scope>
    <source>
        <strain evidence="4">HGW-Wallbacteria-1</strain>
    </source>
</reference>
<evidence type="ECO:0000259" key="3">
    <source>
        <dbReference type="PROSITE" id="PS50110"/>
    </source>
</evidence>
<dbReference type="PANTHER" id="PTHR44591">
    <property type="entry name" value="STRESS RESPONSE REGULATOR PROTEIN 1"/>
    <property type="match status" value="1"/>
</dbReference>
<name>A0A2N1PRE6_9BACT</name>
<keyword evidence="1 2" id="KW-0597">Phosphoprotein</keyword>
<dbReference type="Pfam" id="PF00072">
    <property type="entry name" value="Response_reg"/>
    <property type="match status" value="1"/>
</dbReference>
<evidence type="ECO:0000313" key="5">
    <source>
        <dbReference type="Proteomes" id="UP000233256"/>
    </source>
</evidence>
<feature type="modified residue" description="4-aspartylphosphate" evidence="2">
    <location>
        <position position="53"/>
    </location>
</feature>
<dbReference type="InterPro" id="IPR011006">
    <property type="entry name" value="CheY-like_superfamily"/>
</dbReference>
<evidence type="ECO:0000313" key="4">
    <source>
        <dbReference type="EMBL" id="PKK90921.1"/>
    </source>
</evidence>
<dbReference type="InterPro" id="IPR001789">
    <property type="entry name" value="Sig_transdc_resp-reg_receiver"/>
</dbReference>
<protein>
    <submittedName>
        <fullName evidence="4">Response regulator</fullName>
    </submittedName>
</protein>
<dbReference type="Proteomes" id="UP000233256">
    <property type="component" value="Unassembled WGS sequence"/>
</dbReference>
<comment type="caution">
    <text evidence="4">The sequence shown here is derived from an EMBL/GenBank/DDBJ whole genome shotgun (WGS) entry which is preliminary data.</text>
</comment>
<dbReference type="SUPFAM" id="SSF52172">
    <property type="entry name" value="CheY-like"/>
    <property type="match status" value="1"/>
</dbReference>
<feature type="domain" description="Response regulatory" evidence="3">
    <location>
        <begin position="4"/>
        <end position="127"/>
    </location>
</feature>
<organism evidence="4 5">
    <name type="scientific">Candidatus Wallbacteria bacterium HGW-Wallbacteria-1</name>
    <dbReference type="NCBI Taxonomy" id="2013854"/>
    <lineage>
        <taxon>Bacteria</taxon>
        <taxon>Candidatus Walliibacteriota</taxon>
    </lineage>
</organism>
<dbReference type="InterPro" id="IPR050595">
    <property type="entry name" value="Bact_response_regulator"/>
</dbReference>
<accession>A0A2N1PRE6</accession>